<keyword evidence="7" id="KW-0998">Cell outer membrane</keyword>
<reference evidence="9 10" key="1">
    <citation type="submission" date="2019-03" db="EMBL/GenBank/DDBJ databases">
        <title>Deep-cultivation of Planctomycetes and their phenomic and genomic characterization uncovers novel biology.</title>
        <authorList>
            <person name="Wiegand S."/>
            <person name="Jogler M."/>
            <person name="Boedeker C."/>
            <person name="Pinto D."/>
            <person name="Vollmers J."/>
            <person name="Rivas-Marin E."/>
            <person name="Kohn T."/>
            <person name="Peeters S.H."/>
            <person name="Heuer A."/>
            <person name="Rast P."/>
            <person name="Oberbeckmann S."/>
            <person name="Bunk B."/>
            <person name="Jeske O."/>
            <person name="Meyerdierks A."/>
            <person name="Storesund J.E."/>
            <person name="Kallscheuer N."/>
            <person name="Luecker S."/>
            <person name="Lage O.M."/>
            <person name="Pohl T."/>
            <person name="Merkel B.J."/>
            <person name="Hornburger P."/>
            <person name="Mueller R.-W."/>
            <person name="Bruemmer F."/>
            <person name="Labrenz M."/>
            <person name="Spormann A.M."/>
            <person name="Op den Camp H."/>
            <person name="Overmann J."/>
            <person name="Amann R."/>
            <person name="Jetten M.S.M."/>
            <person name="Mascher T."/>
            <person name="Medema M.H."/>
            <person name="Devos D.P."/>
            <person name="Kaster A.-K."/>
            <person name="Ovreas L."/>
            <person name="Rohde M."/>
            <person name="Galperin M.Y."/>
            <person name="Jogler C."/>
        </authorList>
    </citation>
    <scope>NUCLEOTIDE SEQUENCE [LARGE SCALE GENOMIC DNA]</scope>
    <source>
        <strain evidence="9 10">Enr13</strain>
    </source>
</reference>
<dbReference type="GO" id="GO:0009279">
    <property type="term" value="C:cell outer membrane"/>
    <property type="evidence" value="ECO:0007669"/>
    <property type="project" value="UniProtKB-SubCell"/>
</dbReference>
<evidence type="ECO:0000256" key="6">
    <source>
        <dbReference type="ARBA" id="ARBA00023136"/>
    </source>
</evidence>
<protein>
    <submittedName>
        <fullName evidence="9">Outer membrane efflux protein</fullName>
    </submittedName>
</protein>
<dbReference type="InterPro" id="IPR003423">
    <property type="entry name" value="OMP_efflux"/>
</dbReference>
<organism evidence="9 10">
    <name type="scientific">Stieleria neptunia</name>
    <dbReference type="NCBI Taxonomy" id="2527979"/>
    <lineage>
        <taxon>Bacteria</taxon>
        <taxon>Pseudomonadati</taxon>
        <taxon>Planctomycetota</taxon>
        <taxon>Planctomycetia</taxon>
        <taxon>Pirellulales</taxon>
        <taxon>Pirellulaceae</taxon>
        <taxon>Stieleria</taxon>
    </lineage>
</organism>
<name>A0A518HMS6_9BACT</name>
<gene>
    <name evidence="9" type="ORF">Enr13x_19960</name>
</gene>
<evidence type="ECO:0000313" key="10">
    <source>
        <dbReference type="Proteomes" id="UP000319004"/>
    </source>
</evidence>
<dbReference type="Proteomes" id="UP000319004">
    <property type="component" value="Chromosome"/>
</dbReference>
<dbReference type="Pfam" id="PF02321">
    <property type="entry name" value="OEP"/>
    <property type="match status" value="1"/>
</dbReference>
<dbReference type="GO" id="GO:0015562">
    <property type="term" value="F:efflux transmembrane transporter activity"/>
    <property type="evidence" value="ECO:0007669"/>
    <property type="project" value="InterPro"/>
</dbReference>
<evidence type="ECO:0000256" key="4">
    <source>
        <dbReference type="ARBA" id="ARBA00022452"/>
    </source>
</evidence>
<feature type="chain" id="PRO_5021768190" evidence="8">
    <location>
        <begin position="24"/>
        <end position="695"/>
    </location>
</feature>
<dbReference type="InterPro" id="IPR051906">
    <property type="entry name" value="TolC-like"/>
</dbReference>
<dbReference type="GO" id="GO:0015288">
    <property type="term" value="F:porin activity"/>
    <property type="evidence" value="ECO:0007669"/>
    <property type="project" value="TreeGrafter"/>
</dbReference>
<keyword evidence="6" id="KW-0472">Membrane</keyword>
<comment type="subcellular location">
    <subcellularLocation>
        <location evidence="1">Cell outer membrane</location>
    </subcellularLocation>
</comment>
<dbReference type="RefSeq" id="WP_197455897.1">
    <property type="nucleotide sequence ID" value="NZ_CP037423.1"/>
</dbReference>
<dbReference type="PANTHER" id="PTHR30026">
    <property type="entry name" value="OUTER MEMBRANE PROTEIN TOLC"/>
    <property type="match status" value="1"/>
</dbReference>
<dbReference type="EMBL" id="CP037423">
    <property type="protein sequence ID" value="QDV42153.1"/>
    <property type="molecule type" value="Genomic_DNA"/>
</dbReference>
<dbReference type="GO" id="GO:1990281">
    <property type="term" value="C:efflux pump complex"/>
    <property type="evidence" value="ECO:0007669"/>
    <property type="project" value="TreeGrafter"/>
</dbReference>
<dbReference type="Gene3D" id="1.20.1600.10">
    <property type="entry name" value="Outer membrane efflux proteins (OEP)"/>
    <property type="match status" value="1"/>
</dbReference>
<proteinExistence type="inferred from homology"/>
<evidence type="ECO:0000256" key="2">
    <source>
        <dbReference type="ARBA" id="ARBA00007613"/>
    </source>
</evidence>
<dbReference type="AlphaFoldDB" id="A0A518HMS6"/>
<dbReference type="SUPFAM" id="SSF56954">
    <property type="entry name" value="Outer membrane efflux proteins (OEP)"/>
    <property type="match status" value="1"/>
</dbReference>
<keyword evidence="5" id="KW-0812">Transmembrane</keyword>
<sequence length="695" mass="76282" precursor="true">MTSRSITKHSLCAIALLAFVGCASRVSVPPSAVSSILAEVTIAQPDLNEVVQGDAQLGANTPFSIRESASPDASTPEPWDLTIDQAVQIALANSTVLRDLGARVIQTPGLTPTIYGPAIQATDPTSGVEAALSEFDAQINGDLFHEDNDRVLNNEFAGGGENFYQQELTRLESSLSKQTASGALFTLRHNFDADLNNSDRNLLDGRAWNWNFEGEVRHPLLQGRGVNFNRIAGPNATPGVYNGVVIARLSADVTVAQLEIALRDYLSDVENAYWDLHFAYADLKVKQQARDRSLNTYLLLKARQGLPGAEDDKLAQAKEQYFRFEQDVQNSLAGRLVVGTRTFNGSGGGTFQGTGGVYVNERRLRLIMGLPINDGRLIHPSSPPTDAPVTYHWNDLVSNALARRTELRRQRLNVDRRRYELTASRNFLLPRLDAVGRYRYRALGESLFDHNISPAGTATGTGTHEWLMGLSLSYPVGFRQAHSAVRNAQLRLARERALLTELERQVVYGLSNAMAESDRAYEILRTALNRENAAKEQYEILAGEAQAPVRQFDFNALLDSEQRYAEAAGDANRARVQYALATKNLNFEMGTLLEYFNIHLTETQSAAARMTSPTPGRQIVRSVVDLAKAPFSGDKQHSEPTPANPQSGEVIAVEESILGESEINAIIERELAHEASITRGNDLDAPIGSPSDHTF</sequence>
<keyword evidence="3" id="KW-0813">Transport</keyword>
<evidence type="ECO:0000256" key="3">
    <source>
        <dbReference type="ARBA" id="ARBA00022448"/>
    </source>
</evidence>
<keyword evidence="8" id="KW-0732">Signal</keyword>
<accession>A0A518HMS6</accession>
<evidence type="ECO:0000256" key="5">
    <source>
        <dbReference type="ARBA" id="ARBA00022692"/>
    </source>
</evidence>
<dbReference type="PANTHER" id="PTHR30026:SF23">
    <property type="entry name" value="TO APRF-PUTATIVE OUTER MEMBRANE EFFLUX PROTEIN OR SECRETED ALKALINE PHOSPHATASE-RELATED"/>
    <property type="match status" value="1"/>
</dbReference>
<dbReference type="KEGG" id="snep:Enr13x_19960"/>
<feature type="signal peptide" evidence="8">
    <location>
        <begin position="1"/>
        <end position="23"/>
    </location>
</feature>
<comment type="similarity">
    <text evidence="2">Belongs to the outer membrane factor (OMF) (TC 1.B.17) family.</text>
</comment>
<evidence type="ECO:0000256" key="1">
    <source>
        <dbReference type="ARBA" id="ARBA00004442"/>
    </source>
</evidence>
<evidence type="ECO:0000256" key="7">
    <source>
        <dbReference type="ARBA" id="ARBA00023237"/>
    </source>
</evidence>
<evidence type="ECO:0000313" key="9">
    <source>
        <dbReference type="EMBL" id="QDV42153.1"/>
    </source>
</evidence>
<dbReference type="PROSITE" id="PS51257">
    <property type="entry name" value="PROKAR_LIPOPROTEIN"/>
    <property type="match status" value="1"/>
</dbReference>
<keyword evidence="4" id="KW-1134">Transmembrane beta strand</keyword>
<keyword evidence="10" id="KW-1185">Reference proteome</keyword>
<evidence type="ECO:0000256" key="8">
    <source>
        <dbReference type="SAM" id="SignalP"/>
    </source>
</evidence>